<keyword evidence="1" id="KW-0472">Membrane</keyword>
<gene>
    <name evidence="4" type="ORF">HU772_001885</name>
</gene>
<dbReference type="AlphaFoldDB" id="A0A9E6TXZ4"/>
<keyword evidence="1" id="KW-1133">Transmembrane helix</keyword>
<name>A0A9E6TXZ4_9PSED</name>
<dbReference type="Pfam" id="PF16220">
    <property type="entry name" value="DUF4880"/>
    <property type="match status" value="1"/>
</dbReference>
<proteinExistence type="predicted"/>
<protein>
    <submittedName>
        <fullName evidence="4">FecR family protein</fullName>
    </submittedName>
</protein>
<evidence type="ECO:0000313" key="4">
    <source>
        <dbReference type="EMBL" id="QXI38871.1"/>
    </source>
</evidence>
<evidence type="ECO:0000259" key="2">
    <source>
        <dbReference type="Pfam" id="PF04773"/>
    </source>
</evidence>
<feature type="domain" description="FecR protein" evidence="2">
    <location>
        <begin position="115"/>
        <end position="204"/>
    </location>
</feature>
<organism evidence="4 5">
    <name type="scientific">Pseudomonas xantholysinigenes</name>
    <dbReference type="NCBI Taxonomy" id="2745490"/>
    <lineage>
        <taxon>Bacteria</taxon>
        <taxon>Pseudomonadati</taxon>
        <taxon>Pseudomonadota</taxon>
        <taxon>Gammaproteobacteria</taxon>
        <taxon>Pseudomonadales</taxon>
        <taxon>Pseudomonadaceae</taxon>
        <taxon>Pseudomonas</taxon>
    </lineage>
</organism>
<dbReference type="GO" id="GO:0016989">
    <property type="term" value="F:sigma factor antagonist activity"/>
    <property type="evidence" value="ECO:0007669"/>
    <property type="project" value="TreeGrafter"/>
</dbReference>
<dbReference type="EMBL" id="CP077095">
    <property type="protein sequence ID" value="QXI38871.1"/>
    <property type="molecule type" value="Genomic_DNA"/>
</dbReference>
<dbReference type="KEGG" id="pxn:HU772_001885"/>
<evidence type="ECO:0000313" key="5">
    <source>
        <dbReference type="Proteomes" id="UP000633418"/>
    </source>
</evidence>
<dbReference type="InterPro" id="IPR032623">
    <property type="entry name" value="FecR_N"/>
</dbReference>
<keyword evidence="5" id="KW-1185">Reference proteome</keyword>
<dbReference type="PANTHER" id="PTHR30273:SF2">
    <property type="entry name" value="PROTEIN FECR"/>
    <property type="match status" value="1"/>
</dbReference>
<evidence type="ECO:0000256" key="1">
    <source>
        <dbReference type="SAM" id="Phobius"/>
    </source>
</evidence>
<dbReference type="InterPro" id="IPR012373">
    <property type="entry name" value="Ferrdict_sens_TM"/>
</dbReference>
<feature type="domain" description="FecR N-terminal" evidence="3">
    <location>
        <begin position="12"/>
        <end position="53"/>
    </location>
</feature>
<evidence type="ECO:0000259" key="3">
    <source>
        <dbReference type="Pfam" id="PF16220"/>
    </source>
</evidence>
<accession>A0A9E6TXZ4</accession>
<dbReference type="Proteomes" id="UP000633418">
    <property type="component" value="Chromosome"/>
</dbReference>
<feature type="transmembrane region" description="Helical" evidence="1">
    <location>
        <begin position="87"/>
        <end position="112"/>
    </location>
</feature>
<sequence>MNHAPVSSEVLEAAIAWKLCLDEGSGTPDERNDFMRWHAAHEEHARAWRQLGALDQRVHAAAGPVRHTLLQSRAGLRQRLGGLGGGLAGLLLIGGLLLGAGVPTLAPAYWLADQRTGTGEMRTLRLEDGTLLSLNTQTAVDIDFKGEQRLIVLRQGEISVETGHADSRPLLVRTEEGRLRPLGTRFLVKREHDGTRLEVLQASVAAKPQNSGDEQVLGEGQQVLMSADGLGRVSPVAVGSDAWTRGMLVVDNVRLADLLATLGQYRSGHLGVTDEVADLRVSGSFPLTDTDLALASLLPALPVKIERHTPWWVTVEAAASN</sequence>
<dbReference type="PANTHER" id="PTHR30273">
    <property type="entry name" value="PERIPLASMIC SIGNAL SENSOR AND SIGMA FACTOR ACTIVATOR FECR-RELATED"/>
    <property type="match status" value="1"/>
</dbReference>
<dbReference type="InterPro" id="IPR006860">
    <property type="entry name" value="FecR"/>
</dbReference>
<dbReference type="RefSeq" id="WP_186653490.1">
    <property type="nucleotide sequence ID" value="NZ_CP077095.1"/>
</dbReference>
<dbReference type="PIRSF" id="PIRSF018266">
    <property type="entry name" value="FecR"/>
    <property type="match status" value="1"/>
</dbReference>
<reference evidence="4 5" key="2">
    <citation type="journal article" date="2021" name="Microorganisms">
        <title>The Ever-Expanding Pseudomonas Genus: Description of 43 New Species and Partition of the Pseudomonas putida Group.</title>
        <authorList>
            <person name="Girard L."/>
            <person name="Lood C."/>
            <person name="Hofte M."/>
            <person name="Vandamme P."/>
            <person name="Rokni-Zadeh H."/>
            <person name="van Noort V."/>
            <person name="Lavigne R."/>
            <person name="De Mot R."/>
        </authorList>
    </citation>
    <scope>NUCLEOTIDE SEQUENCE [LARGE SCALE GENOMIC DNA]</scope>
    <source>
        <strain evidence="4 5">RW9S1A</strain>
    </source>
</reference>
<keyword evidence="1" id="KW-0812">Transmembrane</keyword>
<dbReference type="Gene3D" id="2.60.120.1440">
    <property type="match status" value="1"/>
</dbReference>
<reference evidence="4 5" key="1">
    <citation type="journal article" date="2020" name="Microorganisms">
        <title>Reliable Identification of Environmental Pseudomonas Isolates Using the rpoD Gene.</title>
        <authorList>
            <consortium name="The Broad Institute Genome Sequencing Platform"/>
            <person name="Girard L."/>
            <person name="Lood C."/>
            <person name="Rokni-Zadeh H."/>
            <person name="van Noort V."/>
            <person name="Lavigne R."/>
            <person name="De Mot R."/>
        </authorList>
    </citation>
    <scope>NUCLEOTIDE SEQUENCE [LARGE SCALE GENOMIC DNA]</scope>
    <source>
        <strain evidence="4 5">RW9S1A</strain>
    </source>
</reference>
<dbReference type="Pfam" id="PF04773">
    <property type="entry name" value="FecR"/>
    <property type="match status" value="1"/>
</dbReference>